<dbReference type="InterPro" id="IPR020568">
    <property type="entry name" value="Ribosomal_Su5_D2-typ_SF"/>
</dbReference>
<evidence type="ECO:0000256" key="9">
    <source>
        <dbReference type="HAMAP-Rule" id="MF_00061"/>
    </source>
</evidence>
<organism evidence="12 13">
    <name type="scientific">Candidatus Anaerotruncus excrementipullorum</name>
    <dbReference type="NCBI Taxonomy" id="2838465"/>
    <lineage>
        <taxon>Bacteria</taxon>
        <taxon>Bacillati</taxon>
        <taxon>Bacillota</taxon>
        <taxon>Clostridia</taxon>
        <taxon>Eubacteriales</taxon>
        <taxon>Oscillospiraceae</taxon>
        <taxon>Anaerotruncus</taxon>
    </lineage>
</organism>
<evidence type="ECO:0000259" key="11">
    <source>
        <dbReference type="Pfam" id="PF08544"/>
    </source>
</evidence>
<dbReference type="PANTHER" id="PTHR43527:SF2">
    <property type="entry name" value="4-DIPHOSPHOCYTIDYL-2-C-METHYL-D-ERYTHRITOL KINASE, CHLOROPLASTIC"/>
    <property type="match status" value="1"/>
</dbReference>
<dbReference type="InterPro" id="IPR014721">
    <property type="entry name" value="Ribsml_uS5_D2-typ_fold_subgr"/>
</dbReference>
<dbReference type="AlphaFoldDB" id="A0A9D1WPC5"/>
<dbReference type="HAMAP" id="MF_00061">
    <property type="entry name" value="IspE"/>
    <property type="match status" value="1"/>
</dbReference>
<dbReference type="GO" id="GO:0005524">
    <property type="term" value="F:ATP binding"/>
    <property type="evidence" value="ECO:0007669"/>
    <property type="project" value="UniProtKB-UniRule"/>
</dbReference>
<comment type="catalytic activity">
    <reaction evidence="9">
        <text>4-CDP-2-C-methyl-D-erythritol + ATP = 4-CDP-2-C-methyl-D-erythritol 2-phosphate + ADP + H(+)</text>
        <dbReference type="Rhea" id="RHEA:18437"/>
        <dbReference type="ChEBI" id="CHEBI:15378"/>
        <dbReference type="ChEBI" id="CHEBI:30616"/>
        <dbReference type="ChEBI" id="CHEBI:57823"/>
        <dbReference type="ChEBI" id="CHEBI:57919"/>
        <dbReference type="ChEBI" id="CHEBI:456216"/>
        <dbReference type="EC" id="2.7.1.148"/>
    </reaction>
</comment>
<dbReference type="PANTHER" id="PTHR43527">
    <property type="entry name" value="4-DIPHOSPHOCYTIDYL-2-C-METHYL-D-ERYTHRITOL KINASE, CHLOROPLASTIC"/>
    <property type="match status" value="1"/>
</dbReference>
<keyword evidence="9" id="KW-0414">Isoprene biosynthesis</keyword>
<evidence type="ECO:0000256" key="8">
    <source>
        <dbReference type="ARBA" id="ARBA00032554"/>
    </source>
</evidence>
<dbReference type="Pfam" id="PF08544">
    <property type="entry name" value="GHMP_kinases_C"/>
    <property type="match status" value="1"/>
</dbReference>
<reference evidence="12" key="2">
    <citation type="submission" date="2021-04" db="EMBL/GenBank/DDBJ databases">
        <authorList>
            <person name="Gilroy R."/>
        </authorList>
    </citation>
    <scope>NUCLEOTIDE SEQUENCE</scope>
    <source>
        <strain evidence="12">CHK188-5543</strain>
    </source>
</reference>
<keyword evidence="4 9" id="KW-0808">Transferase</keyword>
<dbReference type="InterPro" id="IPR036554">
    <property type="entry name" value="GHMP_kinase_C_sf"/>
</dbReference>
<dbReference type="SUPFAM" id="SSF54211">
    <property type="entry name" value="Ribosomal protein S5 domain 2-like"/>
    <property type="match status" value="1"/>
</dbReference>
<evidence type="ECO:0000256" key="2">
    <source>
        <dbReference type="ARBA" id="ARBA00012052"/>
    </source>
</evidence>
<feature type="active site" evidence="9">
    <location>
        <position position="12"/>
    </location>
</feature>
<dbReference type="GO" id="GO:0019288">
    <property type="term" value="P:isopentenyl diphosphate biosynthetic process, methylerythritol 4-phosphate pathway"/>
    <property type="evidence" value="ECO:0007669"/>
    <property type="project" value="UniProtKB-UniRule"/>
</dbReference>
<feature type="active site" evidence="9">
    <location>
        <position position="139"/>
    </location>
</feature>
<evidence type="ECO:0000256" key="5">
    <source>
        <dbReference type="ARBA" id="ARBA00022741"/>
    </source>
</evidence>
<keyword evidence="6 9" id="KW-0418">Kinase</keyword>
<dbReference type="InterPro" id="IPR006204">
    <property type="entry name" value="GHMP_kinase_N_dom"/>
</dbReference>
<sequence>MYQKVTTAAPAKLNLALDITGRRADGYHEIDTLFQSVDLCDILRLSREERPGIYVSCDRPRLPCDETNLAHIAARQFLQWFGLEGRGVSIDIEKRIPLQAGLGGGSADAAGVLVGLDTLFGTGASLEELARLGAAVGSDVPFCILGGTRRGRGRGELLEQVSPLPDRTPMVIAKPEAGISTAESYRRYDQQGARRRPDLPALLALLEAGETAAFAQGMYNVLQEVAGLPQVTELCQKLMNAGALGAMMSGSGSAVFGLFEGRRQAKHGMRKLFGLAQSVFLVQSVPHGAVVLDCR</sequence>
<reference evidence="12" key="1">
    <citation type="journal article" date="2021" name="PeerJ">
        <title>Extensive microbial diversity within the chicken gut microbiome revealed by metagenomics and culture.</title>
        <authorList>
            <person name="Gilroy R."/>
            <person name="Ravi A."/>
            <person name="Getino M."/>
            <person name="Pursley I."/>
            <person name="Horton D.L."/>
            <person name="Alikhan N.F."/>
            <person name="Baker D."/>
            <person name="Gharbi K."/>
            <person name="Hall N."/>
            <person name="Watson M."/>
            <person name="Adriaenssens E.M."/>
            <person name="Foster-Nyarko E."/>
            <person name="Jarju S."/>
            <person name="Secka A."/>
            <person name="Antonio M."/>
            <person name="Oren A."/>
            <person name="Chaudhuri R.R."/>
            <person name="La Ragione R."/>
            <person name="Hildebrand F."/>
            <person name="Pallen M.J."/>
        </authorList>
    </citation>
    <scope>NUCLEOTIDE SEQUENCE</scope>
    <source>
        <strain evidence="12">CHK188-5543</strain>
    </source>
</reference>
<keyword evidence="5 9" id="KW-0547">Nucleotide-binding</keyword>
<dbReference type="EC" id="2.7.1.148" evidence="2 9"/>
<gene>
    <name evidence="9 12" type="primary">ispE</name>
    <name evidence="12" type="ORF">H9736_00085</name>
</gene>
<dbReference type="Pfam" id="PF00288">
    <property type="entry name" value="GHMP_kinases_N"/>
    <property type="match status" value="1"/>
</dbReference>
<dbReference type="PIRSF" id="PIRSF010376">
    <property type="entry name" value="IspE"/>
    <property type="match status" value="1"/>
</dbReference>
<protein>
    <recommendedName>
        <fullName evidence="3 9">4-diphosphocytidyl-2-C-methyl-D-erythritol kinase</fullName>
        <shortName evidence="9">CMK</shortName>
        <ecNumber evidence="2 9">2.7.1.148</ecNumber>
    </recommendedName>
    <alternativeName>
        <fullName evidence="8 9">4-(cytidine-5'-diphospho)-2-C-methyl-D-erythritol kinase</fullName>
    </alternativeName>
</protein>
<comment type="function">
    <text evidence="9">Catalyzes the phosphorylation of the position 2 hydroxy group of 4-diphosphocytidyl-2C-methyl-D-erythritol.</text>
</comment>
<dbReference type="GO" id="GO:0016114">
    <property type="term" value="P:terpenoid biosynthetic process"/>
    <property type="evidence" value="ECO:0007669"/>
    <property type="project" value="UniProtKB-UniRule"/>
</dbReference>
<dbReference type="GO" id="GO:0050515">
    <property type="term" value="F:4-(cytidine 5'-diphospho)-2-C-methyl-D-erythritol kinase activity"/>
    <property type="evidence" value="ECO:0007669"/>
    <property type="project" value="UniProtKB-UniRule"/>
</dbReference>
<dbReference type="Gene3D" id="3.30.230.10">
    <property type="match status" value="1"/>
</dbReference>
<dbReference type="InterPro" id="IPR004424">
    <property type="entry name" value="IspE"/>
</dbReference>
<dbReference type="NCBIfam" id="TIGR00154">
    <property type="entry name" value="ispE"/>
    <property type="match status" value="1"/>
</dbReference>
<dbReference type="Gene3D" id="3.30.70.890">
    <property type="entry name" value="GHMP kinase, C-terminal domain"/>
    <property type="match status" value="1"/>
</dbReference>
<dbReference type="EMBL" id="DXES01000002">
    <property type="protein sequence ID" value="HIX64624.1"/>
    <property type="molecule type" value="Genomic_DNA"/>
</dbReference>
<evidence type="ECO:0000256" key="4">
    <source>
        <dbReference type="ARBA" id="ARBA00022679"/>
    </source>
</evidence>
<feature type="binding site" evidence="9">
    <location>
        <begin position="97"/>
        <end position="107"/>
    </location>
    <ligand>
        <name>ATP</name>
        <dbReference type="ChEBI" id="CHEBI:30616"/>
    </ligand>
</feature>
<evidence type="ECO:0000313" key="13">
    <source>
        <dbReference type="Proteomes" id="UP000886800"/>
    </source>
</evidence>
<keyword evidence="7 9" id="KW-0067">ATP-binding</keyword>
<name>A0A9D1WPC5_9FIRM</name>
<proteinExistence type="inferred from homology"/>
<dbReference type="SUPFAM" id="SSF55060">
    <property type="entry name" value="GHMP Kinase, C-terminal domain"/>
    <property type="match status" value="1"/>
</dbReference>
<dbReference type="Proteomes" id="UP000886800">
    <property type="component" value="Unassembled WGS sequence"/>
</dbReference>
<evidence type="ECO:0000256" key="1">
    <source>
        <dbReference type="ARBA" id="ARBA00009684"/>
    </source>
</evidence>
<evidence type="ECO:0000259" key="10">
    <source>
        <dbReference type="Pfam" id="PF00288"/>
    </source>
</evidence>
<evidence type="ECO:0000313" key="12">
    <source>
        <dbReference type="EMBL" id="HIX64624.1"/>
    </source>
</evidence>
<feature type="domain" description="GHMP kinase N-terminal" evidence="10">
    <location>
        <begin position="68"/>
        <end position="147"/>
    </location>
</feature>
<evidence type="ECO:0000256" key="3">
    <source>
        <dbReference type="ARBA" id="ARBA00017473"/>
    </source>
</evidence>
<comment type="pathway">
    <text evidence="9">Isoprenoid biosynthesis; isopentenyl diphosphate biosynthesis via DXP pathway; isopentenyl diphosphate from 1-deoxy-D-xylulose 5-phosphate: step 3/6.</text>
</comment>
<evidence type="ECO:0000256" key="6">
    <source>
        <dbReference type="ARBA" id="ARBA00022777"/>
    </source>
</evidence>
<evidence type="ECO:0000256" key="7">
    <source>
        <dbReference type="ARBA" id="ARBA00022840"/>
    </source>
</evidence>
<comment type="caution">
    <text evidence="12">The sequence shown here is derived from an EMBL/GenBank/DDBJ whole genome shotgun (WGS) entry which is preliminary data.</text>
</comment>
<dbReference type="InterPro" id="IPR013750">
    <property type="entry name" value="GHMP_kinase_C_dom"/>
</dbReference>
<comment type="similarity">
    <text evidence="1 9">Belongs to the GHMP kinase family. IspE subfamily.</text>
</comment>
<feature type="domain" description="GHMP kinase C-terminal" evidence="11">
    <location>
        <begin position="204"/>
        <end position="268"/>
    </location>
</feature>
<accession>A0A9D1WPC5</accession>